<evidence type="ECO:0000256" key="6">
    <source>
        <dbReference type="ARBA" id="ARBA00022989"/>
    </source>
</evidence>
<dbReference type="InterPro" id="IPR051410">
    <property type="entry name" value="Ferric/Cupric_Reductase"/>
</dbReference>
<evidence type="ECO:0000256" key="3">
    <source>
        <dbReference type="ARBA" id="ARBA00022448"/>
    </source>
</evidence>
<evidence type="ECO:0000313" key="13">
    <source>
        <dbReference type="Proteomes" id="UP000053342"/>
    </source>
</evidence>
<evidence type="ECO:0000256" key="1">
    <source>
        <dbReference type="ARBA" id="ARBA00004141"/>
    </source>
</evidence>
<dbReference type="PROSITE" id="PS51384">
    <property type="entry name" value="FAD_FR"/>
    <property type="match status" value="1"/>
</dbReference>
<dbReference type="STRING" id="215243.A0A0D2A9U2"/>
<keyword evidence="8" id="KW-0406">Ion transport</keyword>
<proteinExistence type="inferred from homology"/>
<keyword evidence="9 10" id="KW-0472">Membrane</keyword>
<dbReference type="InterPro" id="IPR039261">
    <property type="entry name" value="FNR_nucleotide-bd"/>
</dbReference>
<dbReference type="Pfam" id="PF01794">
    <property type="entry name" value="Ferric_reduct"/>
    <property type="match status" value="1"/>
</dbReference>
<dbReference type="GO" id="GO:0015677">
    <property type="term" value="P:copper ion import"/>
    <property type="evidence" value="ECO:0007669"/>
    <property type="project" value="TreeGrafter"/>
</dbReference>
<name>A0A0D2A9U2_9EURO</name>
<evidence type="ECO:0000259" key="11">
    <source>
        <dbReference type="PROSITE" id="PS51384"/>
    </source>
</evidence>
<dbReference type="GO" id="GO:0006826">
    <property type="term" value="P:iron ion transport"/>
    <property type="evidence" value="ECO:0007669"/>
    <property type="project" value="TreeGrafter"/>
</dbReference>
<evidence type="ECO:0000313" key="12">
    <source>
        <dbReference type="EMBL" id="KIW37131.1"/>
    </source>
</evidence>
<keyword evidence="3" id="KW-0813">Transport</keyword>
<dbReference type="InterPro" id="IPR017927">
    <property type="entry name" value="FAD-bd_FR_type"/>
</dbReference>
<feature type="transmembrane region" description="Helical" evidence="10">
    <location>
        <begin position="201"/>
        <end position="220"/>
    </location>
</feature>
<dbReference type="SFLD" id="SFLDS00052">
    <property type="entry name" value="Ferric_Reductase_Domain"/>
    <property type="match status" value="1"/>
</dbReference>
<dbReference type="Pfam" id="PF08030">
    <property type="entry name" value="NAD_binding_6"/>
    <property type="match status" value="1"/>
</dbReference>
<dbReference type="Proteomes" id="UP000053342">
    <property type="component" value="Unassembled WGS sequence"/>
</dbReference>
<organism evidence="12 13">
    <name type="scientific">Exophiala oligosperma</name>
    <dbReference type="NCBI Taxonomy" id="215243"/>
    <lineage>
        <taxon>Eukaryota</taxon>
        <taxon>Fungi</taxon>
        <taxon>Dikarya</taxon>
        <taxon>Ascomycota</taxon>
        <taxon>Pezizomycotina</taxon>
        <taxon>Eurotiomycetes</taxon>
        <taxon>Chaetothyriomycetidae</taxon>
        <taxon>Chaetothyriales</taxon>
        <taxon>Herpotrichiellaceae</taxon>
        <taxon>Exophiala</taxon>
    </lineage>
</organism>
<evidence type="ECO:0000256" key="2">
    <source>
        <dbReference type="ARBA" id="ARBA00006278"/>
    </source>
</evidence>
<dbReference type="SUPFAM" id="SSF52343">
    <property type="entry name" value="Ferredoxin reductase-like, C-terminal NADP-linked domain"/>
    <property type="match status" value="1"/>
</dbReference>
<evidence type="ECO:0000256" key="7">
    <source>
        <dbReference type="ARBA" id="ARBA00023002"/>
    </source>
</evidence>
<comment type="subcellular location">
    <subcellularLocation>
        <location evidence="1">Membrane</location>
        <topology evidence="1">Multi-pass membrane protein</topology>
    </subcellularLocation>
</comment>
<dbReference type="InterPro" id="IPR013130">
    <property type="entry name" value="Fe3_Rdtase_TM_dom"/>
</dbReference>
<feature type="transmembrane region" description="Helical" evidence="10">
    <location>
        <begin position="240"/>
        <end position="262"/>
    </location>
</feature>
<dbReference type="InterPro" id="IPR013112">
    <property type="entry name" value="FAD-bd_8"/>
</dbReference>
<feature type="transmembrane region" description="Helical" evidence="10">
    <location>
        <begin position="49"/>
        <end position="70"/>
    </location>
</feature>
<keyword evidence="4 10" id="KW-0812">Transmembrane</keyword>
<dbReference type="HOGENOM" id="CLU_016134_0_0_1"/>
<evidence type="ECO:0000256" key="10">
    <source>
        <dbReference type="SAM" id="Phobius"/>
    </source>
</evidence>
<dbReference type="OrthoDB" id="167398at2759"/>
<dbReference type="InterPro" id="IPR013121">
    <property type="entry name" value="Fe_red_NAD-bd_6"/>
</dbReference>
<keyword evidence="13" id="KW-1185">Reference proteome</keyword>
<dbReference type="GeneID" id="27362829"/>
<reference evidence="12 13" key="1">
    <citation type="submission" date="2015-01" db="EMBL/GenBank/DDBJ databases">
        <title>The Genome Sequence of Exophiala oligosperma CBS72588.</title>
        <authorList>
            <consortium name="The Broad Institute Genomics Platform"/>
            <person name="Cuomo C."/>
            <person name="de Hoog S."/>
            <person name="Gorbushina A."/>
            <person name="Stielow B."/>
            <person name="Teixiera M."/>
            <person name="Abouelleil A."/>
            <person name="Chapman S.B."/>
            <person name="Priest M."/>
            <person name="Young S.K."/>
            <person name="Wortman J."/>
            <person name="Nusbaum C."/>
            <person name="Birren B."/>
        </authorList>
    </citation>
    <scope>NUCLEOTIDE SEQUENCE [LARGE SCALE GENOMIC DNA]</scope>
    <source>
        <strain evidence="12 13">CBS 72588</strain>
    </source>
</reference>
<dbReference type="CDD" id="cd06186">
    <property type="entry name" value="NOX_Duox_like_FAD_NADP"/>
    <property type="match status" value="1"/>
</dbReference>
<accession>A0A0D2A9U2</accession>
<comment type="similarity">
    <text evidence="2">Belongs to the ferric reductase (FRE) family.</text>
</comment>
<dbReference type="RefSeq" id="XP_016257347.1">
    <property type="nucleotide sequence ID" value="XM_016412333.1"/>
</dbReference>
<dbReference type="Gene3D" id="3.40.50.80">
    <property type="entry name" value="Nucleotide-binding domain of ferredoxin-NADP reductase (FNR) module"/>
    <property type="match status" value="1"/>
</dbReference>
<dbReference type="SFLD" id="SFLDG01168">
    <property type="entry name" value="Ferric_reductase_subgroup_(FRE"/>
    <property type="match status" value="1"/>
</dbReference>
<gene>
    <name evidence="12" type="ORF">PV06_10755</name>
</gene>
<dbReference type="GO" id="GO:0006879">
    <property type="term" value="P:intracellular iron ion homeostasis"/>
    <property type="evidence" value="ECO:0007669"/>
    <property type="project" value="TreeGrafter"/>
</dbReference>
<dbReference type="EMBL" id="KN847346">
    <property type="protein sequence ID" value="KIW37131.1"/>
    <property type="molecule type" value="Genomic_DNA"/>
</dbReference>
<protein>
    <recommendedName>
        <fullName evidence="11">FAD-binding FR-type domain-containing protein</fullName>
    </recommendedName>
</protein>
<dbReference type="Pfam" id="PF08022">
    <property type="entry name" value="FAD_binding_8"/>
    <property type="match status" value="1"/>
</dbReference>
<keyword evidence="5" id="KW-0249">Electron transport</keyword>
<evidence type="ECO:0000256" key="4">
    <source>
        <dbReference type="ARBA" id="ARBA00022692"/>
    </source>
</evidence>
<dbReference type="GO" id="GO:0000293">
    <property type="term" value="F:ferric-chelate reductase activity"/>
    <property type="evidence" value="ECO:0007669"/>
    <property type="project" value="UniProtKB-ARBA"/>
</dbReference>
<dbReference type="PANTHER" id="PTHR32361:SF3">
    <property type="entry name" value="REDUCTASE, PUTATIVE (AFU_ORTHOLOGUE AFUA_6G13750)-RELATED"/>
    <property type="match status" value="1"/>
</dbReference>
<sequence>MLDPRHIQNMSDAKTLQHHWGYADRAVPCTNDAGSCSYLDSVYHSHDLGMLYCGILWATILGIFFIWAVARRLSSASQKSPNTVRRVQRTVASFSRHYLLPDCLRTLFGRVTRLQVLVLFILTVYLTIWTFVGITYKTWVTPVKNMPGVYNTRTGVGPWADRVGVLAYALMPFSILLSSRESLLSLTTGIPYQHFNFLHRWLGYIIYVQSALHTIGWCVVEMRLYQPQPETGLEWIQQRYMIWGVVAMFLLTIILISSTPWAIRQTGYEFFRKSHYVVAMLFVGACWGHWSKLNCYLISSLIVWLVDRGIRLARTGLLHYNYVEGGRMRFRSVTAHISRFSDDINGDVLRLDFVHPQSAWAVGAHFYLCFPEVSIWQAHPFTSIGEASGKSGCQSHTYIIRAKKGATKTLATLSANQEASTSEGQKDANMVASTTPVILTGPYGDSITRHLLPDTNVLCVAGGTGVTFVLPVLFDVIQQPPQPDRKIELIWAIRRKDDLAWINAELRALQERGRSHHLKIRIHVTRETGQSETDTEILDAYANAPRTKGATDITSARISSEKAGAVDLTVQHPSDVESAQSRHPDLDSLVRDFVETTVCGTTSVFASGPGGMVSELRRIVAGCNSGKKVWERNERYDVRLVCDDRLEW</sequence>
<dbReference type="GO" id="GO:0005886">
    <property type="term" value="C:plasma membrane"/>
    <property type="evidence" value="ECO:0007669"/>
    <property type="project" value="TreeGrafter"/>
</dbReference>
<feature type="transmembrane region" description="Helical" evidence="10">
    <location>
        <begin position="114"/>
        <end position="139"/>
    </location>
</feature>
<evidence type="ECO:0000256" key="8">
    <source>
        <dbReference type="ARBA" id="ARBA00023065"/>
    </source>
</evidence>
<dbReference type="AlphaFoldDB" id="A0A0D2A9U2"/>
<keyword evidence="6 10" id="KW-1133">Transmembrane helix</keyword>
<evidence type="ECO:0000256" key="9">
    <source>
        <dbReference type="ARBA" id="ARBA00023136"/>
    </source>
</evidence>
<dbReference type="PANTHER" id="PTHR32361">
    <property type="entry name" value="FERRIC/CUPRIC REDUCTASE TRANSMEMBRANE COMPONENT"/>
    <property type="match status" value="1"/>
</dbReference>
<evidence type="ECO:0000256" key="5">
    <source>
        <dbReference type="ARBA" id="ARBA00022982"/>
    </source>
</evidence>
<keyword evidence="7" id="KW-0560">Oxidoreductase</keyword>
<dbReference type="VEuPathDB" id="FungiDB:PV06_10755"/>
<feature type="domain" description="FAD-binding FR-type" evidence="11">
    <location>
        <begin position="327"/>
        <end position="449"/>
    </location>
</feature>